<dbReference type="PANTHER" id="PTHR22683">
    <property type="entry name" value="SPORULATION PROTEIN RELATED"/>
    <property type="match status" value="1"/>
</dbReference>
<feature type="binding site" evidence="3">
    <location>
        <begin position="775"/>
        <end position="782"/>
    </location>
    <ligand>
        <name>ATP</name>
        <dbReference type="ChEBI" id="CHEBI:30616"/>
    </ligand>
</feature>
<reference evidence="6 7" key="1">
    <citation type="submission" date="2023-02" db="EMBL/GenBank/DDBJ databases">
        <title>Genome sequence of Lentisphaera profundi SAORIC-696.</title>
        <authorList>
            <person name="Kim e."/>
            <person name="Cho J.-C."/>
            <person name="Choi A."/>
            <person name="Kang I."/>
        </authorList>
    </citation>
    <scope>NUCLEOTIDE SEQUENCE [LARGE SCALE GENOMIC DNA]</scope>
    <source>
        <strain evidence="6 7">SAORIC-696</strain>
    </source>
</reference>
<feature type="transmembrane region" description="Helical" evidence="4">
    <location>
        <begin position="255"/>
        <end position="275"/>
    </location>
</feature>
<feature type="transmembrane region" description="Helical" evidence="4">
    <location>
        <begin position="217"/>
        <end position="243"/>
    </location>
</feature>
<gene>
    <name evidence="6" type="ORF">PQO03_09015</name>
</gene>
<sequence length="1268" mass="144880">MIFPLTPEKLKKQLAELNHSQNEALIRIEKLKDQQAHDLENKHRIFNTKNNSISNDSVQQKQAIEELFRDQVLTIKRKQQDEVQKIQNALRQEEMLIQNKYNAIGDIDRRAMADSCREHRETCDTNVKISDDQHSERMLTLEAMHSFLEETTKFIKKHGRLQEPVFTDEALEDLIRDDKEFDRDLALTTLMYEDVSSKVAQLQLKLKDLKTKIQNKLIFKLFQIISPIIAYSIVIIIHTPLLLFSYNYKPDFFPFLYPALSAGISLFILSLLVLLRKHLLNKLLSQASTAQAQLSPLLVFCQELAVSKNESRLIDAKNGFMKIQKNEDIKLEEKLRLIEIEQLVEMDKISKGFYEKIHEIEAIGNKALELVLKERQKLWDQHDVNAKEKSRQLEEDHTQNIINFEEQAKTLLKEQSALAKNEIITACTDLKHSIEESQKFQNLLFPNFQQAQDSWSPQIDFHNQIAFSSIDVPLYKQLKYPDDSFVKEQLPESITVPTLLELPNNASLYIDADSSKRAPALRLLSNTLLRILLTIPPGKARFTFIDPLSLGENFAAFMHLNDYQESLTGGKISTKTSAIDQVLGDLNEHLETVIQKYLRNEYSNICKYNLAAGEIAEPFHFLAIADFPFNFSEEAIKRLIIIAQNGARCGVYLIIHHNPDHPIPGGLRVDEIKNHCIFLEPKEDSFEWRKSLFKQTQLNLSPAPAPELMNDLIKKVGSASSAASSVKIPFSKIQEKSLWKSSTKNSLSVTIGLTGTRHQELSFGHGTAQHCLLAGKTGSGKSNLIHVIITNMAIKYSPDELQFFLIDFKKGVEFKSYANEALPHARAIAIESDREFGISVLRKIDEELKDRGDKFRSLNAQNISQFRDNSQKTMPRILLVIDEFQEFFTEDDNLAKDAILLLDRIVRQGRAFGIHVLLGSQTLGGTQTLPRSTMGQMGIRIALQCNESDSYLIFNENNNAARLLSRPGEAILNSHSGLPEHNSPFQTAWISEDIHHKELSRLRNKKHGHPFIFEGNVPAQLETCKAYLDAPDANTFYLGEPCAIEDSKQITFKSSPSQNALLITSSKETCLSIFMSSLSLAKKHHVESQFYFLNGMQDDEQYQAYFNLIGSSINTAYPAKAEVLIDDLYKILQSRQDQNNPSPIYVFSANLQRFRQLQKQDDFSWDESEKTPADKFDELIQLGPENHIHFFLHCDSFSSYLRILSNKRLQDFDYRILTQMSQTDSLSCIDRSDAAKLELHTALLYQDHNGSIQKLRPFELPAITFFKG</sequence>
<dbReference type="SUPFAM" id="SSF52540">
    <property type="entry name" value="P-loop containing nucleoside triphosphate hydrolases"/>
    <property type="match status" value="1"/>
</dbReference>
<dbReference type="Gene3D" id="3.40.50.300">
    <property type="entry name" value="P-loop containing nucleotide triphosphate hydrolases"/>
    <property type="match status" value="2"/>
</dbReference>
<proteinExistence type="predicted"/>
<dbReference type="EMBL" id="CP117811">
    <property type="protein sequence ID" value="WDE95855.1"/>
    <property type="molecule type" value="Genomic_DNA"/>
</dbReference>
<evidence type="ECO:0000259" key="5">
    <source>
        <dbReference type="PROSITE" id="PS50901"/>
    </source>
</evidence>
<protein>
    <submittedName>
        <fullName evidence="6">FtsK/SpoIIIE domain-containing protein</fullName>
    </submittedName>
</protein>
<dbReference type="InterPro" id="IPR002543">
    <property type="entry name" value="FtsK_dom"/>
</dbReference>
<dbReference type="PANTHER" id="PTHR22683:SF41">
    <property type="entry name" value="DNA TRANSLOCASE FTSK"/>
    <property type="match status" value="1"/>
</dbReference>
<dbReference type="CDD" id="cd01127">
    <property type="entry name" value="TrwB_TraG_TraD_VirD4"/>
    <property type="match status" value="1"/>
</dbReference>
<keyword evidence="2 3" id="KW-0067">ATP-binding</keyword>
<dbReference type="Proteomes" id="UP001214250">
    <property type="component" value="Chromosome 1"/>
</dbReference>
<organism evidence="6 7">
    <name type="scientific">Lentisphaera profundi</name>
    <dbReference type="NCBI Taxonomy" id="1658616"/>
    <lineage>
        <taxon>Bacteria</taxon>
        <taxon>Pseudomonadati</taxon>
        <taxon>Lentisphaerota</taxon>
        <taxon>Lentisphaeria</taxon>
        <taxon>Lentisphaerales</taxon>
        <taxon>Lentisphaeraceae</taxon>
        <taxon>Lentisphaera</taxon>
    </lineage>
</organism>
<dbReference type="RefSeq" id="WP_274149686.1">
    <property type="nucleotide sequence ID" value="NZ_CP117811.1"/>
</dbReference>
<dbReference type="PROSITE" id="PS50901">
    <property type="entry name" value="FTSK"/>
    <property type="match status" value="1"/>
</dbReference>
<keyword evidence="7" id="KW-1185">Reference proteome</keyword>
<keyword evidence="4" id="KW-0812">Transmembrane</keyword>
<evidence type="ECO:0000313" key="7">
    <source>
        <dbReference type="Proteomes" id="UP001214250"/>
    </source>
</evidence>
<evidence type="ECO:0000256" key="1">
    <source>
        <dbReference type="ARBA" id="ARBA00022741"/>
    </source>
</evidence>
<evidence type="ECO:0000256" key="4">
    <source>
        <dbReference type="SAM" id="Phobius"/>
    </source>
</evidence>
<dbReference type="InterPro" id="IPR027417">
    <property type="entry name" value="P-loop_NTPase"/>
</dbReference>
<evidence type="ECO:0000256" key="3">
    <source>
        <dbReference type="PROSITE-ProRule" id="PRU00289"/>
    </source>
</evidence>
<name>A0ABY7VNY8_9BACT</name>
<keyword evidence="4" id="KW-1133">Transmembrane helix</keyword>
<evidence type="ECO:0000313" key="6">
    <source>
        <dbReference type="EMBL" id="WDE95855.1"/>
    </source>
</evidence>
<keyword evidence="1 3" id="KW-0547">Nucleotide-binding</keyword>
<evidence type="ECO:0000256" key="2">
    <source>
        <dbReference type="ARBA" id="ARBA00022840"/>
    </source>
</evidence>
<dbReference type="Pfam" id="PF01580">
    <property type="entry name" value="FtsK_SpoIIIE"/>
    <property type="match status" value="1"/>
</dbReference>
<dbReference type="InterPro" id="IPR050206">
    <property type="entry name" value="FtsK/SpoIIIE/SftA"/>
</dbReference>
<accession>A0ABY7VNY8</accession>
<feature type="domain" description="FtsK" evidence="5">
    <location>
        <begin position="758"/>
        <end position="952"/>
    </location>
</feature>
<keyword evidence="4" id="KW-0472">Membrane</keyword>